<dbReference type="Proteomes" id="UP000623509">
    <property type="component" value="Unassembled WGS sequence"/>
</dbReference>
<reference evidence="3 6" key="1">
    <citation type="submission" date="2016-08" db="EMBL/GenBank/DDBJ databases">
        <title>Candidatus Dactylopiibacterium carminicum genome sequence.</title>
        <authorList>
            <person name="Ramirez-Puebla S.T."/>
            <person name="Ormeno-Orrillo E."/>
            <person name="Vera-Ponce De Leon A."/>
            <person name="Luis L."/>
            <person name="Sanchez-Flores A."/>
            <person name="Monica R."/>
            <person name="Martinez-Romero E."/>
        </authorList>
    </citation>
    <scope>NUCLEOTIDE SEQUENCE [LARGE SCALE GENOMIC DNA]</scope>
    <source>
        <strain evidence="3">END1</strain>
    </source>
</reference>
<reference evidence="4 5" key="2">
    <citation type="submission" date="2017-07" db="EMBL/GenBank/DDBJ databases">
        <title>Candidatus Dactylopiibacterium carminicum, a nitrogen-fixing symbiont of the cochineal insect Dactylopius coccus and Dactylopius opuntiae (Hemiptera: Coccoidea: Dactylopiidae).</title>
        <authorList>
            <person name="Vera A."/>
        </authorList>
    </citation>
    <scope>NUCLEOTIDE SEQUENCE [LARGE SCALE GENOMIC DNA]</scope>
    <source>
        <strain evidence="4 5">NFDCM</strain>
    </source>
</reference>
<dbReference type="Pfam" id="PF00248">
    <property type="entry name" value="Aldo_ket_red"/>
    <property type="match status" value="1"/>
</dbReference>
<dbReference type="CDD" id="cd19095">
    <property type="entry name" value="AKR_PA4992-like"/>
    <property type="match status" value="1"/>
</dbReference>
<dbReference type="PANTHER" id="PTHR43312:SF1">
    <property type="entry name" value="NADP-DEPENDENT OXIDOREDUCTASE DOMAIN-CONTAINING PROTEIN"/>
    <property type="match status" value="1"/>
</dbReference>
<dbReference type="AlphaFoldDB" id="A0A272EP88"/>
<organism evidence="4 5">
    <name type="scientific">Candidatus Dactylopiibacterium carminicum</name>
    <dbReference type="NCBI Taxonomy" id="857335"/>
    <lineage>
        <taxon>Bacteria</taxon>
        <taxon>Pseudomonadati</taxon>
        <taxon>Pseudomonadota</taxon>
        <taxon>Betaproteobacteria</taxon>
        <taxon>Rhodocyclales</taxon>
        <taxon>Rhodocyclaceae</taxon>
        <taxon>Candidatus Dactylopiibacterium</taxon>
    </lineage>
</organism>
<dbReference type="RefSeq" id="WP_095525547.1">
    <property type="nucleotide sequence ID" value="NZ_MDUX01000057.1"/>
</dbReference>
<feature type="domain" description="NADP-dependent oxidoreductase" evidence="2">
    <location>
        <begin position="49"/>
        <end position="296"/>
    </location>
</feature>
<dbReference type="EMBL" id="MDUX01000057">
    <property type="protein sequence ID" value="KAF7598244.1"/>
    <property type="molecule type" value="Genomic_DNA"/>
</dbReference>
<dbReference type="InterPro" id="IPR006311">
    <property type="entry name" value="TAT_signal"/>
</dbReference>
<sequence>MSIGRREFLQRTPALLALLAIPPGHSLAAAPGGLIRKPIPSSGEQITAVGLGTARRYESAADESALAPLRATLQKFGELGGVLIDTAPSYGQAESVVGGLLESLGTRGNLFLSTKIGANGREAGQAQLENSFRALRTKIIDVVSLHNLRDTDTQLALLRDYKQQGRIRYLGITTSFDRQYTDFEAVIKRETLDFIQVDYALDNREAARRIIPAAHDLGMGVMVNLPFGRGRLFSAVQGKPLPEWATEFDCRSWAQFFLKYLISHEAVTCAAPGMAKAEYVLDNLAAATGRLPDASLRRRMETFIDAL</sequence>
<dbReference type="PROSITE" id="PS51318">
    <property type="entry name" value="TAT"/>
    <property type="match status" value="1"/>
</dbReference>
<proteinExistence type="predicted"/>
<dbReference type="OrthoDB" id="8563187at2"/>
<keyword evidence="1" id="KW-0732">Signal</keyword>
<dbReference type="Gene3D" id="3.20.20.100">
    <property type="entry name" value="NADP-dependent oxidoreductase domain"/>
    <property type="match status" value="1"/>
</dbReference>
<protein>
    <submittedName>
        <fullName evidence="4">Aldo/keto reductase</fullName>
    </submittedName>
</protein>
<evidence type="ECO:0000313" key="4">
    <source>
        <dbReference type="EMBL" id="PAS91898.1"/>
    </source>
</evidence>
<dbReference type="EMBL" id="NMRN01000055">
    <property type="protein sequence ID" value="PAS91898.1"/>
    <property type="molecule type" value="Genomic_DNA"/>
</dbReference>
<evidence type="ECO:0000313" key="6">
    <source>
        <dbReference type="Proteomes" id="UP000623509"/>
    </source>
</evidence>
<dbReference type="Proteomes" id="UP000216107">
    <property type="component" value="Unassembled WGS sequence"/>
</dbReference>
<dbReference type="InterPro" id="IPR036812">
    <property type="entry name" value="NAD(P)_OxRdtase_dom_sf"/>
</dbReference>
<comment type="caution">
    <text evidence="4">The sequence shown here is derived from an EMBL/GenBank/DDBJ whole genome shotgun (WGS) entry which is preliminary data.</text>
</comment>
<evidence type="ECO:0000259" key="2">
    <source>
        <dbReference type="Pfam" id="PF00248"/>
    </source>
</evidence>
<feature type="signal peptide" evidence="1">
    <location>
        <begin position="1"/>
        <end position="28"/>
    </location>
</feature>
<evidence type="ECO:0000313" key="3">
    <source>
        <dbReference type="EMBL" id="KAF7598244.1"/>
    </source>
</evidence>
<evidence type="ECO:0000313" key="5">
    <source>
        <dbReference type="Proteomes" id="UP000216107"/>
    </source>
</evidence>
<name>A0A272EP88_9RHOO</name>
<dbReference type="InterPro" id="IPR023210">
    <property type="entry name" value="NADP_OxRdtase_dom"/>
</dbReference>
<feature type="chain" id="PRO_5012199532" evidence="1">
    <location>
        <begin position="29"/>
        <end position="307"/>
    </location>
</feature>
<keyword evidence="6" id="KW-1185">Reference proteome</keyword>
<dbReference type="InterPro" id="IPR053135">
    <property type="entry name" value="AKR2_Oxidoreductase"/>
</dbReference>
<dbReference type="PANTHER" id="PTHR43312">
    <property type="entry name" value="D-THREO-ALDOSE 1-DEHYDROGENASE"/>
    <property type="match status" value="1"/>
</dbReference>
<gene>
    <name evidence="3" type="ORF">BGI27_14410</name>
    <name evidence="4" type="ORF">CGU29_14040</name>
</gene>
<dbReference type="SUPFAM" id="SSF51430">
    <property type="entry name" value="NAD(P)-linked oxidoreductase"/>
    <property type="match status" value="1"/>
</dbReference>
<accession>A0A272EP88</accession>
<evidence type="ECO:0000256" key="1">
    <source>
        <dbReference type="SAM" id="SignalP"/>
    </source>
</evidence>